<organism evidence="1 2">
    <name type="scientific">Chiloscyllium punctatum</name>
    <name type="common">Brownbanded bambooshark</name>
    <name type="synonym">Hemiscyllium punctatum</name>
    <dbReference type="NCBI Taxonomy" id="137246"/>
    <lineage>
        <taxon>Eukaryota</taxon>
        <taxon>Metazoa</taxon>
        <taxon>Chordata</taxon>
        <taxon>Craniata</taxon>
        <taxon>Vertebrata</taxon>
        <taxon>Chondrichthyes</taxon>
        <taxon>Elasmobranchii</taxon>
        <taxon>Galeomorphii</taxon>
        <taxon>Galeoidea</taxon>
        <taxon>Orectolobiformes</taxon>
        <taxon>Hemiscylliidae</taxon>
        <taxon>Chiloscyllium</taxon>
    </lineage>
</organism>
<gene>
    <name evidence="1" type="ORF">chiPu_0022339</name>
</gene>
<proteinExistence type="predicted"/>
<name>A0A401RIV0_CHIPU</name>
<protein>
    <submittedName>
        <fullName evidence="1">Uncharacterized protein</fullName>
    </submittedName>
</protein>
<sequence length="76" mass="8700">MGQPLSEGCLFPAFRDKGEERLRDRQRNARGEDWEPVKGKGKLIETEGAAERVIQRDAELYNGTGERERPLARSRD</sequence>
<accession>A0A401RIV0</accession>
<dbReference type="EMBL" id="BEZZ01007115">
    <property type="protein sequence ID" value="GCC18026.1"/>
    <property type="molecule type" value="Genomic_DNA"/>
</dbReference>
<comment type="caution">
    <text evidence="1">The sequence shown here is derived from an EMBL/GenBank/DDBJ whole genome shotgun (WGS) entry which is preliminary data.</text>
</comment>
<dbReference type="AlphaFoldDB" id="A0A401RIV0"/>
<keyword evidence="2" id="KW-1185">Reference proteome</keyword>
<dbReference type="Proteomes" id="UP000287033">
    <property type="component" value="Unassembled WGS sequence"/>
</dbReference>
<evidence type="ECO:0000313" key="1">
    <source>
        <dbReference type="EMBL" id="GCC18026.1"/>
    </source>
</evidence>
<evidence type="ECO:0000313" key="2">
    <source>
        <dbReference type="Proteomes" id="UP000287033"/>
    </source>
</evidence>
<reference evidence="1 2" key="1">
    <citation type="journal article" date="2018" name="Nat. Ecol. Evol.">
        <title>Shark genomes provide insights into elasmobranch evolution and the origin of vertebrates.</title>
        <authorList>
            <person name="Hara Y"/>
            <person name="Yamaguchi K"/>
            <person name="Onimaru K"/>
            <person name="Kadota M"/>
            <person name="Koyanagi M"/>
            <person name="Keeley SD"/>
            <person name="Tatsumi K"/>
            <person name="Tanaka K"/>
            <person name="Motone F"/>
            <person name="Kageyama Y"/>
            <person name="Nozu R"/>
            <person name="Adachi N"/>
            <person name="Nishimura O"/>
            <person name="Nakagawa R"/>
            <person name="Tanegashima C"/>
            <person name="Kiyatake I"/>
            <person name="Matsumoto R"/>
            <person name="Murakumo K"/>
            <person name="Nishida K"/>
            <person name="Terakita A"/>
            <person name="Kuratani S"/>
            <person name="Sato K"/>
            <person name="Hyodo S Kuraku.S."/>
        </authorList>
    </citation>
    <scope>NUCLEOTIDE SEQUENCE [LARGE SCALE GENOMIC DNA]</scope>
</reference>